<dbReference type="PANTHER" id="PTHR47504">
    <property type="entry name" value="RIGHT ORIGIN-BINDING PROTEIN"/>
    <property type="match status" value="1"/>
</dbReference>
<evidence type="ECO:0000313" key="6">
    <source>
        <dbReference type="Proteomes" id="UP001595755"/>
    </source>
</evidence>
<feature type="domain" description="HTH araC/xylS-type" evidence="4">
    <location>
        <begin position="11"/>
        <end position="109"/>
    </location>
</feature>
<gene>
    <name evidence="5" type="ORF">ACFO1S_03100</name>
</gene>
<dbReference type="EMBL" id="JBHSED010000003">
    <property type="protein sequence ID" value="MFC4302430.1"/>
    <property type="molecule type" value="Genomic_DNA"/>
</dbReference>
<keyword evidence="2" id="KW-0238">DNA-binding</keyword>
<dbReference type="Pfam" id="PF12833">
    <property type="entry name" value="HTH_18"/>
    <property type="match status" value="1"/>
</dbReference>
<dbReference type="Gene3D" id="1.10.10.60">
    <property type="entry name" value="Homeodomain-like"/>
    <property type="match status" value="2"/>
</dbReference>
<evidence type="ECO:0000259" key="4">
    <source>
        <dbReference type="PROSITE" id="PS01124"/>
    </source>
</evidence>
<reference evidence="6" key="1">
    <citation type="journal article" date="2019" name="Int. J. Syst. Evol. Microbiol.">
        <title>The Global Catalogue of Microorganisms (GCM) 10K type strain sequencing project: providing services to taxonomists for standard genome sequencing and annotation.</title>
        <authorList>
            <consortium name="The Broad Institute Genomics Platform"/>
            <consortium name="The Broad Institute Genome Sequencing Center for Infectious Disease"/>
            <person name="Wu L."/>
            <person name="Ma J."/>
        </authorList>
    </citation>
    <scope>NUCLEOTIDE SEQUENCE [LARGE SCALE GENOMIC DNA]</scope>
    <source>
        <strain evidence="6">CGMCC 4.1641</strain>
    </source>
</reference>
<dbReference type="SUPFAM" id="SSF46689">
    <property type="entry name" value="Homeodomain-like"/>
    <property type="match status" value="2"/>
</dbReference>
<dbReference type="Gene3D" id="2.60.120.260">
    <property type="entry name" value="Galactose-binding domain-like"/>
    <property type="match status" value="1"/>
</dbReference>
<evidence type="ECO:0000313" key="5">
    <source>
        <dbReference type="EMBL" id="MFC4302430.1"/>
    </source>
</evidence>
<evidence type="ECO:0000256" key="3">
    <source>
        <dbReference type="ARBA" id="ARBA00023163"/>
    </source>
</evidence>
<dbReference type="PANTHER" id="PTHR47504:SF6">
    <property type="entry name" value="ARAC-FAMILY TRANSCRIPTIONAL REGULATOR"/>
    <property type="match status" value="1"/>
</dbReference>
<evidence type="ECO:0000256" key="2">
    <source>
        <dbReference type="ARBA" id="ARBA00023125"/>
    </source>
</evidence>
<comment type="caution">
    <text evidence="5">The sequence shown here is derived from an EMBL/GenBank/DDBJ whole genome shotgun (WGS) entry which is preliminary data.</text>
</comment>
<dbReference type="PRINTS" id="PR00032">
    <property type="entry name" value="HTHARAC"/>
</dbReference>
<proteinExistence type="predicted"/>
<dbReference type="SMART" id="SM00342">
    <property type="entry name" value="HTH_ARAC"/>
    <property type="match status" value="1"/>
</dbReference>
<sequence length="308" mass="34817">MTYTEDAADVLRVVDWIESRLKEEILLEDAARLVSVSKYHFHRMFHAHIGMPLAGYIRQRRLANAAGELAVTERRILDIALEYTFESQAAFTRAFKRAYRMSPGQYRRYFASFMEGATHYLKEEETMENRKQGNGPAGWMLAGSHPGDYETAVDYATVHRGKGSGRLQSRSASAGGFATLMQSFRSTHYRGRRYELSAFIKTEGVAEWCGIWMRVDGKGEEVLQFDNMNNRPIAGTKAWSRYSIVLDVPEESESVAFGVLLNGPGKVWIDSVRFEEVGPDVPSTNMEEPVVLPEHPTNLDFEAILDEG</sequence>
<dbReference type="InterPro" id="IPR018060">
    <property type="entry name" value="HTH_AraC"/>
</dbReference>
<keyword evidence="6" id="KW-1185">Reference proteome</keyword>
<dbReference type="InterPro" id="IPR050959">
    <property type="entry name" value="MarA-like"/>
</dbReference>
<dbReference type="Proteomes" id="UP001595755">
    <property type="component" value="Unassembled WGS sequence"/>
</dbReference>
<organism evidence="5 6">
    <name type="scientific">Cohnella boryungensis</name>
    <dbReference type="NCBI Taxonomy" id="768479"/>
    <lineage>
        <taxon>Bacteria</taxon>
        <taxon>Bacillati</taxon>
        <taxon>Bacillota</taxon>
        <taxon>Bacilli</taxon>
        <taxon>Bacillales</taxon>
        <taxon>Paenibacillaceae</taxon>
        <taxon>Cohnella</taxon>
    </lineage>
</organism>
<dbReference type="InterPro" id="IPR009057">
    <property type="entry name" value="Homeodomain-like_sf"/>
</dbReference>
<dbReference type="InterPro" id="IPR020449">
    <property type="entry name" value="Tscrpt_reg_AraC-type_HTH"/>
</dbReference>
<keyword evidence="3" id="KW-0804">Transcription</keyword>
<accession>A0ABV8S5W0</accession>
<name>A0ABV8S5W0_9BACL</name>
<evidence type="ECO:0000256" key="1">
    <source>
        <dbReference type="ARBA" id="ARBA00023015"/>
    </source>
</evidence>
<dbReference type="RefSeq" id="WP_204600705.1">
    <property type="nucleotide sequence ID" value="NZ_JBHSED010000003.1"/>
</dbReference>
<dbReference type="PROSITE" id="PS01124">
    <property type="entry name" value="HTH_ARAC_FAMILY_2"/>
    <property type="match status" value="1"/>
</dbReference>
<protein>
    <submittedName>
        <fullName evidence="5">Helix-turn-helix transcriptional regulator</fullName>
    </submittedName>
</protein>
<keyword evidence="1" id="KW-0805">Transcription regulation</keyword>